<dbReference type="OrthoDB" id="5048213at2759"/>
<reference evidence="2" key="1">
    <citation type="journal article" date="2020" name="BMC Genomics">
        <title>Correction to: Identification and distribution of gene clusters required for synthesis of sphingolipid metabolism inhibitors in diverse species of the filamentous fungus Fusarium.</title>
        <authorList>
            <person name="Kim H.S."/>
            <person name="Lohmar J.M."/>
            <person name="Busman M."/>
            <person name="Brown D.W."/>
            <person name="Naumann T.A."/>
            <person name="Divon H.H."/>
            <person name="Lysoe E."/>
            <person name="Uhlig S."/>
            <person name="Proctor R.H."/>
        </authorList>
    </citation>
    <scope>NUCLEOTIDE SEQUENCE</scope>
    <source>
        <strain evidence="2">NRRL 20472</strain>
    </source>
</reference>
<accession>A0A8H4U0W7</accession>
<dbReference type="Proteomes" id="UP000622797">
    <property type="component" value="Unassembled WGS sequence"/>
</dbReference>
<feature type="signal peptide" evidence="1">
    <location>
        <begin position="1"/>
        <end position="16"/>
    </location>
</feature>
<organism evidence="2 3">
    <name type="scientific">Fusarium sarcochroum</name>
    <dbReference type="NCBI Taxonomy" id="1208366"/>
    <lineage>
        <taxon>Eukaryota</taxon>
        <taxon>Fungi</taxon>
        <taxon>Dikarya</taxon>
        <taxon>Ascomycota</taxon>
        <taxon>Pezizomycotina</taxon>
        <taxon>Sordariomycetes</taxon>
        <taxon>Hypocreomycetidae</taxon>
        <taxon>Hypocreales</taxon>
        <taxon>Nectriaceae</taxon>
        <taxon>Fusarium</taxon>
        <taxon>Fusarium lateritium species complex</taxon>
    </lineage>
</organism>
<dbReference type="AlphaFoldDB" id="A0A8H4U0W7"/>
<gene>
    <name evidence="2" type="ORF">FSARC_4812</name>
</gene>
<evidence type="ECO:0000313" key="3">
    <source>
        <dbReference type="Proteomes" id="UP000622797"/>
    </source>
</evidence>
<evidence type="ECO:0008006" key="4">
    <source>
        <dbReference type="Google" id="ProtNLM"/>
    </source>
</evidence>
<sequence>MKFTTVLLLIVPLAVAGPAQQSAKGLPDLTSAGEGGHDLSSHGGGGLELAAKICPAKFPRSCPLNKLCCRTKKCCKKECCNNTARFMAQWTNAVGRATISIFQPRDQLSFIV</sequence>
<evidence type="ECO:0000313" key="2">
    <source>
        <dbReference type="EMBL" id="KAF4967677.1"/>
    </source>
</evidence>
<feature type="chain" id="PRO_5034978835" description="WAP domain-containing protein" evidence="1">
    <location>
        <begin position="17"/>
        <end position="112"/>
    </location>
</feature>
<dbReference type="EMBL" id="JABEXW010000226">
    <property type="protein sequence ID" value="KAF4967677.1"/>
    <property type="molecule type" value="Genomic_DNA"/>
</dbReference>
<keyword evidence="3" id="KW-1185">Reference proteome</keyword>
<reference evidence="2" key="2">
    <citation type="submission" date="2020-05" db="EMBL/GenBank/DDBJ databases">
        <authorList>
            <person name="Kim H.-S."/>
            <person name="Proctor R.H."/>
            <person name="Brown D.W."/>
        </authorList>
    </citation>
    <scope>NUCLEOTIDE SEQUENCE</scope>
    <source>
        <strain evidence="2">NRRL 20472</strain>
    </source>
</reference>
<protein>
    <recommendedName>
        <fullName evidence="4">WAP domain-containing protein</fullName>
    </recommendedName>
</protein>
<comment type="caution">
    <text evidence="2">The sequence shown here is derived from an EMBL/GenBank/DDBJ whole genome shotgun (WGS) entry which is preliminary data.</text>
</comment>
<name>A0A8H4U0W7_9HYPO</name>
<evidence type="ECO:0000256" key="1">
    <source>
        <dbReference type="SAM" id="SignalP"/>
    </source>
</evidence>
<proteinExistence type="predicted"/>
<keyword evidence="1" id="KW-0732">Signal</keyword>